<gene>
    <name evidence="3" type="ORF">SAMN05443292_0867</name>
</gene>
<dbReference type="Proteomes" id="UP000198931">
    <property type="component" value="Unassembled WGS sequence"/>
</dbReference>
<evidence type="ECO:0000259" key="2">
    <source>
        <dbReference type="Pfam" id="PF18962"/>
    </source>
</evidence>
<reference evidence="3 4" key="1">
    <citation type="submission" date="2016-10" db="EMBL/GenBank/DDBJ databases">
        <authorList>
            <person name="de Groot N.N."/>
        </authorList>
    </citation>
    <scope>NUCLEOTIDE SEQUENCE [LARGE SCALE GENOMIC DNA]</scope>
    <source>
        <strain evidence="3 4">DSM 26000</strain>
    </source>
</reference>
<proteinExistence type="predicted"/>
<keyword evidence="1" id="KW-0732">Signal</keyword>
<dbReference type="STRING" id="1125876.SAMN05443292_0867"/>
<feature type="domain" description="Secretion system C-terminal sorting" evidence="2">
    <location>
        <begin position="269"/>
        <end position="338"/>
    </location>
</feature>
<keyword evidence="4" id="KW-1185">Reference proteome</keyword>
<sequence length="340" mass="36705">MFFLYNNIVLFLIQRKLFNMKKHLLSVMVLCGSLINSQTYSNGNLSTGSTTSTGGVAPTGYTWSEVQAAAGNTTIGSSAIYNNSLTSNFRLADDFVVPAGQKWTITSVEALGYQTSSTTYPFDQINLRIWNGVPGGAGAIVFGDTTTNLLNTANSVDYKIYRIGNGTAATNRRIWKLSANVATSLNSGTFWVDFQAHPTNDASAFFPPVTIVGATGPSGANALQYNGTSWVAFTDGGSLAPQAVPFLINYTVATLSTTETRQYDSRLVIYPNPVKSSFKLSIPQESLNAKTDISIYDLGGRKVKSFKMAESYDISSLEKGVYLLKVNDGTTNKVTKIIKD</sequence>
<protein>
    <submittedName>
        <fullName evidence="3">Por secretion system C-terminal sorting domain-containing protein</fullName>
    </submittedName>
</protein>
<evidence type="ECO:0000313" key="3">
    <source>
        <dbReference type="EMBL" id="SFH93713.1"/>
    </source>
</evidence>
<evidence type="ECO:0000313" key="4">
    <source>
        <dbReference type="Proteomes" id="UP000198931"/>
    </source>
</evidence>
<dbReference type="EMBL" id="FOQT01000001">
    <property type="protein sequence ID" value="SFH93713.1"/>
    <property type="molecule type" value="Genomic_DNA"/>
</dbReference>
<organism evidence="3 4">
    <name type="scientific">Halpernia frigidisoli</name>
    <dbReference type="NCBI Taxonomy" id="1125876"/>
    <lineage>
        <taxon>Bacteria</taxon>
        <taxon>Pseudomonadati</taxon>
        <taxon>Bacteroidota</taxon>
        <taxon>Flavobacteriia</taxon>
        <taxon>Flavobacteriales</taxon>
        <taxon>Weeksellaceae</taxon>
        <taxon>Chryseobacterium group</taxon>
        <taxon>Halpernia</taxon>
    </lineage>
</organism>
<dbReference type="OrthoDB" id="7063782at2"/>
<name>A0A1I3E4H9_9FLAO</name>
<dbReference type="Pfam" id="PF18962">
    <property type="entry name" value="Por_Secre_tail"/>
    <property type="match status" value="1"/>
</dbReference>
<dbReference type="InterPro" id="IPR026444">
    <property type="entry name" value="Secre_tail"/>
</dbReference>
<dbReference type="AlphaFoldDB" id="A0A1I3E4H9"/>
<dbReference type="NCBIfam" id="TIGR04183">
    <property type="entry name" value="Por_Secre_tail"/>
    <property type="match status" value="1"/>
</dbReference>
<accession>A0A1I3E4H9</accession>
<evidence type="ECO:0000256" key="1">
    <source>
        <dbReference type="ARBA" id="ARBA00022729"/>
    </source>
</evidence>